<proteinExistence type="predicted"/>
<organism evidence="2 3">
    <name type="scientific">Tritrichomonas musculus</name>
    <dbReference type="NCBI Taxonomy" id="1915356"/>
    <lineage>
        <taxon>Eukaryota</taxon>
        <taxon>Metamonada</taxon>
        <taxon>Parabasalia</taxon>
        <taxon>Tritrichomonadida</taxon>
        <taxon>Tritrichomonadidae</taxon>
        <taxon>Tritrichomonas</taxon>
    </lineage>
</organism>
<comment type="caution">
    <text evidence="2">The sequence shown here is derived from an EMBL/GenBank/DDBJ whole genome shotgun (WGS) entry which is preliminary data.</text>
</comment>
<evidence type="ECO:0000313" key="2">
    <source>
        <dbReference type="EMBL" id="KAK8887030.1"/>
    </source>
</evidence>
<evidence type="ECO:0000313" key="3">
    <source>
        <dbReference type="Proteomes" id="UP001470230"/>
    </source>
</evidence>
<gene>
    <name evidence="2" type="ORF">M9Y10_038065</name>
</gene>
<dbReference type="Proteomes" id="UP001470230">
    <property type="component" value="Unassembled WGS sequence"/>
</dbReference>
<protein>
    <submittedName>
        <fullName evidence="2">Uncharacterized protein</fullName>
    </submittedName>
</protein>
<feature type="compositionally biased region" description="Basic residues" evidence="1">
    <location>
        <begin position="7"/>
        <end position="19"/>
    </location>
</feature>
<reference evidence="2 3" key="1">
    <citation type="submission" date="2024-04" db="EMBL/GenBank/DDBJ databases">
        <title>Tritrichomonas musculus Genome.</title>
        <authorList>
            <person name="Alves-Ferreira E."/>
            <person name="Grigg M."/>
            <person name="Lorenzi H."/>
            <person name="Galac M."/>
        </authorList>
    </citation>
    <scope>NUCLEOTIDE SEQUENCE [LARGE SCALE GENOMIC DNA]</scope>
    <source>
        <strain evidence="2 3">EAF2021</strain>
    </source>
</reference>
<feature type="region of interest" description="Disordered" evidence="1">
    <location>
        <begin position="1"/>
        <end position="42"/>
    </location>
</feature>
<keyword evidence="3" id="KW-1185">Reference proteome</keyword>
<accession>A0ABR2KAJ1</accession>
<evidence type="ECO:0000256" key="1">
    <source>
        <dbReference type="SAM" id="MobiDB-lite"/>
    </source>
</evidence>
<dbReference type="EMBL" id="JAPFFF010000006">
    <property type="protein sequence ID" value="KAK8887030.1"/>
    <property type="molecule type" value="Genomic_DNA"/>
</dbReference>
<name>A0ABR2KAJ1_9EUKA</name>
<sequence length="101" mass="11614">MAPKTKVSQKNKKSGNTRWHKLESSEDDEVSDDDKNYNGLPSKINPDIEVMSTFFQGTNYERARIGAVTEGIEFPTRATFYCHQKKLDPKIKGKCFEHMDQ</sequence>